<dbReference type="InterPro" id="IPR027417">
    <property type="entry name" value="P-loop_NTPase"/>
</dbReference>
<reference evidence="11 12" key="1">
    <citation type="journal article" date="2021" name="Nat. Commun.">
        <title>Genetic determinants of endophytism in the Arabidopsis root mycobiome.</title>
        <authorList>
            <person name="Mesny F."/>
            <person name="Miyauchi S."/>
            <person name="Thiergart T."/>
            <person name="Pickel B."/>
            <person name="Atanasova L."/>
            <person name="Karlsson M."/>
            <person name="Huettel B."/>
            <person name="Barry K.W."/>
            <person name="Haridas S."/>
            <person name="Chen C."/>
            <person name="Bauer D."/>
            <person name="Andreopoulos W."/>
            <person name="Pangilinan J."/>
            <person name="LaButti K."/>
            <person name="Riley R."/>
            <person name="Lipzen A."/>
            <person name="Clum A."/>
            <person name="Drula E."/>
            <person name="Henrissat B."/>
            <person name="Kohler A."/>
            <person name="Grigoriev I.V."/>
            <person name="Martin F.M."/>
            <person name="Hacquard S."/>
        </authorList>
    </citation>
    <scope>NUCLEOTIDE SEQUENCE [LARGE SCALE GENOMIC DNA]</scope>
    <source>
        <strain evidence="11 12">MPI-SDFR-AT-0080</strain>
    </source>
</reference>
<keyword evidence="7" id="KW-0418">Kinase</keyword>
<dbReference type="SUPFAM" id="SSF52540">
    <property type="entry name" value="P-loop containing nucleoside triphosphate hydrolases"/>
    <property type="match status" value="1"/>
</dbReference>
<dbReference type="InterPro" id="IPR032319">
    <property type="entry name" value="CLP1_P"/>
</dbReference>
<evidence type="ECO:0000256" key="7">
    <source>
        <dbReference type="ARBA" id="ARBA00022777"/>
    </source>
</evidence>
<dbReference type="Pfam" id="PF16575">
    <property type="entry name" value="CLP1_P"/>
    <property type="match status" value="1"/>
</dbReference>
<comment type="similarity">
    <text evidence="2">Belongs to the Clp1 family. NOL9/GRC3 subfamily.</text>
</comment>
<evidence type="ECO:0000256" key="5">
    <source>
        <dbReference type="ARBA" id="ARBA00022679"/>
    </source>
</evidence>
<evidence type="ECO:0000256" key="2">
    <source>
        <dbReference type="ARBA" id="ARBA00011003"/>
    </source>
</evidence>
<evidence type="ECO:0000256" key="4">
    <source>
        <dbReference type="ARBA" id="ARBA00019824"/>
    </source>
</evidence>
<gene>
    <name evidence="11" type="ORF">B0J12DRAFT_678370</name>
</gene>
<protein>
    <recommendedName>
        <fullName evidence="4">Polynucleotide 5'-hydroxyl-kinase GRC3</fullName>
    </recommendedName>
    <alternativeName>
        <fullName evidence="3">Polynucleotide 5'-hydroxyl-kinase grc3</fullName>
    </alternativeName>
</protein>
<feature type="compositionally biased region" description="Low complexity" evidence="9">
    <location>
        <begin position="13"/>
        <end position="35"/>
    </location>
</feature>
<dbReference type="PANTHER" id="PTHR12755">
    <property type="entry name" value="CLEAVAGE/POLYADENYLATION FACTOR IA SUBUNIT CLP1P"/>
    <property type="match status" value="1"/>
</dbReference>
<dbReference type="Proteomes" id="UP000774617">
    <property type="component" value="Unassembled WGS sequence"/>
</dbReference>
<feature type="compositionally biased region" description="Polar residues" evidence="9">
    <location>
        <begin position="156"/>
        <end position="166"/>
    </location>
</feature>
<evidence type="ECO:0000259" key="10">
    <source>
        <dbReference type="Pfam" id="PF16575"/>
    </source>
</evidence>
<accession>A0ABQ8FYP4</accession>
<evidence type="ECO:0000256" key="3">
    <source>
        <dbReference type="ARBA" id="ARBA00018706"/>
    </source>
</evidence>
<evidence type="ECO:0000256" key="1">
    <source>
        <dbReference type="ARBA" id="ARBA00003798"/>
    </source>
</evidence>
<keyword evidence="5" id="KW-0808">Transferase</keyword>
<proteinExistence type="inferred from homology"/>
<organism evidence="11 12">
    <name type="scientific">Macrophomina phaseolina</name>
    <dbReference type="NCBI Taxonomy" id="35725"/>
    <lineage>
        <taxon>Eukaryota</taxon>
        <taxon>Fungi</taxon>
        <taxon>Dikarya</taxon>
        <taxon>Ascomycota</taxon>
        <taxon>Pezizomycotina</taxon>
        <taxon>Dothideomycetes</taxon>
        <taxon>Dothideomycetes incertae sedis</taxon>
        <taxon>Botryosphaeriales</taxon>
        <taxon>Botryosphaeriaceae</taxon>
        <taxon>Macrophomina</taxon>
    </lineage>
</organism>
<keyword evidence="6" id="KW-0547">Nucleotide-binding</keyword>
<dbReference type="CDD" id="cd00882">
    <property type="entry name" value="Ras_like_GTPase"/>
    <property type="match status" value="1"/>
</dbReference>
<sequence>MVKKRKADHHSGSDASSEPPKSAAAALRARKQQLSNDASASVNDTSPDGSPAPEKSVSAATRQKKKSKSQKSAVADEQDVLPQVPRKPLSAAEARKKAAVETITVPEPSVRKPVSAVEARRRALEASTRLPDAGQSDDSLEDFEPDYLPRPEDGGDSSSPVNASSQPRDDFQNSVYPPPTVELSSWTPEHGNVIKNSASGMTIRLAGGETLANIGIYDVFVKRGVITLYGAILRAGPSAQAYRVFAPASHALPVVQCLSPDGAEVELKSVTCELDSLEKLSPLQGRLWKAADTHDPSFLKNHKKRWSFENIHRLSDDALSRPLYHLEIPPKWHQAIDKVCSASSKSRSDFHERVFICGPKNTGKSTFVRMLLNRMFTIDREAMKTDDHSIFLLDLDPGQPEYSPPGQISLVELRQPIFGPPFTHPSANTGSHQRTVRAHYIGANSPKDNPEHLIECAVDLMTHYQKHLTFGNTHGPVIINSPGWIIGTGLHILTSLIARLSVTDVIYTTDEPGRSLDALQAASASASVPRFHIIPSQPSGNLSARTAAEFRDMQMLSYFHLAAPTQGSPHQSWDPTPLTARKPYALSYAAPDTPARDFLAVMPFGEAPPPSTLATLLNGSIVGIVVLTSTATIDASPISILRTPAENIPYVSPGAHFGHLEPFAPQQAHLIALGLVRSIDAAAQTLHVLVPAACEHLVEDLVPERTLLVLGTGMDTPGWAYLEDLHAAEARKRASGSSAEDSEMDVDVEERPWVQRLDGGEVLGKKRRLRRFVK</sequence>
<dbReference type="Gene3D" id="3.40.50.300">
    <property type="entry name" value="P-loop containing nucleotide triphosphate hydrolases"/>
    <property type="match status" value="1"/>
</dbReference>
<evidence type="ECO:0000256" key="6">
    <source>
        <dbReference type="ARBA" id="ARBA00022741"/>
    </source>
</evidence>
<comment type="function">
    <text evidence="1">Polynucleotide 5'-kinase involved in rRNA processing.</text>
</comment>
<feature type="domain" description="Clp1 P-loop" evidence="10">
    <location>
        <begin position="358"/>
        <end position="560"/>
    </location>
</feature>
<keyword evidence="12" id="KW-1185">Reference proteome</keyword>
<feature type="region of interest" description="Disordered" evidence="9">
    <location>
        <begin position="1"/>
        <end position="188"/>
    </location>
</feature>
<keyword evidence="8" id="KW-0067">ATP-binding</keyword>
<dbReference type="EMBL" id="JAGTJR010000035">
    <property type="protein sequence ID" value="KAH7036420.1"/>
    <property type="molecule type" value="Genomic_DNA"/>
</dbReference>
<dbReference type="InterPro" id="IPR045116">
    <property type="entry name" value="Clp1/Grc3"/>
</dbReference>
<comment type="caution">
    <text evidence="11">The sequence shown here is derived from an EMBL/GenBank/DDBJ whole genome shotgun (WGS) entry which is preliminary data.</text>
</comment>
<evidence type="ECO:0000256" key="8">
    <source>
        <dbReference type="ARBA" id="ARBA00022840"/>
    </source>
</evidence>
<dbReference type="PANTHER" id="PTHR12755:SF3">
    <property type="entry name" value="POLYNUCLEOTIDE 5'-HYDROXYL-KINASE NOL9"/>
    <property type="match status" value="1"/>
</dbReference>
<evidence type="ECO:0000313" key="11">
    <source>
        <dbReference type="EMBL" id="KAH7036420.1"/>
    </source>
</evidence>
<evidence type="ECO:0000256" key="9">
    <source>
        <dbReference type="SAM" id="MobiDB-lite"/>
    </source>
</evidence>
<evidence type="ECO:0000313" key="12">
    <source>
        <dbReference type="Proteomes" id="UP000774617"/>
    </source>
</evidence>
<name>A0ABQ8FYP4_9PEZI</name>
<feature type="compositionally biased region" description="Polar residues" evidence="9">
    <location>
        <begin position="36"/>
        <end position="48"/>
    </location>
</feature>